<evidence type="ECO:0000256" key="1">
    <source>
        <dbReference type="SAM" id="MobiDB-lite"/>
    </source>
</evidence>
<accession>A0A024TXB7</accession>
<reference evidence="2" key="1">
    <citation type="submission" date="2013-12" db="EMBL/GenBank/DDBJ databases">
        <title>The Genome Sequence of Aphanomyces invadans NJM9701.</title>
        <authorList>
            <consortium name="The Broad Institute Genomics Platform"/>
            <person name="Russ C."/>
            <person name="Tyler B."/>
            <person name="van West P."/>
            <person name="Dieguez-Uribeondo J."/>
            <person name="Young S.K."/>
            <person name="Zeng Q."/>
            <person name="Gargeya S."/>
            <person name="Fitzgerald M."/>
            <person name="Abouelleil A."/>
            <person name="Alvarado L."/>
            <person name="Chapman S.B."/>
            <person name="Gainer-Dewar J."/>
            <person name="Goldberg J."/>
            <person name="Griggs A."/>
            <person name="Gujja S."/>
            <person name="Hansen M."/>
            <person name="Howarth C."/>
            <person name="Imamovic A."/>
            <person name="Ireland A."/>
            <person name="Larimer J."/>
            <person name="McCowan C."/>
            <person name="Murphy C."/>
            <person name="Pearson M."/>
            <person name="Poon T.W."/>
            <person name="Priest M."/>
            <person name="Roberts A."/>
            <person name="Saif S."/>
            <person name="Shea T."/>
            <person name="Sykes S."/>
            <person name="Wortman J."/>
            <person name="Nusbaum C."/>
            <person name="Birren B."/>
        </authorList>
    </citation>
    <scope>NUCLEOTIDE SEQUENCE [LARGE SCALE GENOMIC DNA]</scope>
    <source>
        <strain evidence="2">NJM9701</strain>
    </source>
</reference>
<gene>
    <name evidence="2" type="ORF">H310_08988</name>
</gene>
<feature type="region of interest" description="Disordered" evidence="1">
    <location>
        <begin position="135"/>
        <end position="170"/>
    </location>
</feature>
<evidence type="ECO:0000313" key="2">
    <source>
        <dbReference type="EMBL" id="ETV98276.1"/>
    </source>
</evidence>
<dbReference type="Pfam" id="PF14712">
    <property type="entry name" value="Snapin_Pallidin"/>
    <property type="match status" value="1"/>
</dbReference>
<dbReference type="VEuPathDB" id="FungiDB:H310_08988"/>
<dbReference type="InterPro" id="IPR028119">
    <property type="entry name" value="Snapin/Pallidin/Snn1"/>
</dbReference>
<organism evidence="2">
    <name type="scientific">Aphanomyces invadans</name>
    <dbReference type="NCBI Taxonomy" id="157072"/>
    <lineage>
        <taxon>Eukaryota</taxon>
        <taxon>Sar</taxon>
        <taxon>Stramenopiles</taxon>
        <taxon>Oomycota</taxon>
        <taxon>Saprolegniomycetes</taxon>
        <taxon>Saprolegniales</taxon>
        <taxon>Verrucalvaceae</taxon>
        <taxon>Aphanomyces</taxon>
    </lineage>
</organism>
<sequence>MSTVQGVDASTRVGDVAAASSEDGREHAVVVEKIAPEMAGQEFAVGLYMSMWPKVEKCDQYVSMLLETQEQLHHKIKALTETLTGAKDGRANLDESQSPLVDYAVRLRGFPNRVQVLQQKLEGIRSLLNAVKASQLGSNPTTPVKGSAPNPSTSIEAEPMAPSMGHITGE</sequence>
<feature type="region of interest" description="Disordered" evidence="1">
    <location>
        <begin position="1"/>
        <end position="20"/>
    </location>
</feature>
<name>A0A024TXB7_9STRA</name>
<dbReference type="EMBL" id="KI913970">
    <property type="protein sequence ID" value="ETV98276.1"/>
    <property type="molecule type" value="Genomic_DNA"/>
</dbReference>
<evidence type="ECO:0008006" key="3">
    <source>
        <dbReference type="Google" id="ProtNLM"/>
    </source>
</evidence>
<proteinExistence type="predicted"/>
<dbReference type="AlphaFoldDB" id="A0A024TXB7"/>
<dbReference type="GeneID" id="20086038"/>
<dbReference type="eggNOG" id="ENOG502S6R3">
    <property type="taxonomic scope" value="Eukaryota"/>
</dbReference>
<protein>
    <recommendedName>
        <fullName evidence="3">Biogenesis of lysosome-related organelles complex 1 subunit 7</fullName>
    </recommendedName>
</protein>
<dbReference type="RefSeq" id="XP_008873151.1">
    <property type="nucleotide sequence ID" value="XM_008874929.1"/>
</dbReference>
<dbReference type="OrthoDB" id="77797at2759"/>
<feature type="compositionally biased region" description="Polar residues" evidence="1">
    <location>
        <begin position="135"/>
        <end position="155"/>
    </location>
</feature>